<dbReference type="AlphaFoldDB" id="A0AAN8GZS7"/>
<name>A0AAN8GZS7_9TELE</name>
<proteinExistence type="predicted"/>
<sequence>MTLSLPSLPTLLDRPHYTHIPRSHSTSPSHTVYPPLPLSHSICQLPNTLHFSTIIYLFYPRPLQLSSLFTWHSILKSCASPLSLLQLNPYHSLCLSPHSRCRVIDAKPGLQAIPPTTRGNIAPNQRGCRYLRMGVEVAGCDGRFGEQTGPTHVLGEAGVGGPFVGSRNWYTGVLIMALQGLSCGPSTVWLWSSLRRAATVLQAPRGSRAHCRDKKGEGCPDYR</sequence>
<evidence type="ECO:0000313" key="1">
    <source>
        <dbReference type="EMBL" id="KAK5896993.1"/>
    </source>
</evidence>
<keyword evidence="2" id="KW-1185">Reference proteome</keyword>
<organism evidence="1 2">
    <name type="scientific">Champsocephalus esox</name>
    <name type="common">pike icefish</name>
    <dbReference type="NCBI Taxonomy" id="159716"/>
    <lineage>
        <taxon>Eukaryota</taxon>
        <taxon>Metazoa</taxon>
        <taxon>Chordata</taxon>
        <taxon>Craniata</taxon>
        <taxon>Vertebrata</taxon>
        <taxon>Euteleostomi</taxon>
        <taxon>Actinopterygii</taxon>
        <taxon>Neopterygii</taxon>
        <taxon>Teleostei</taxon>
        <taxon>Neoteleostei</taxon>
        <taxon>Acanthomorphata</taxon>
        <taxon>Eupercaria</taxon>
        <taxon>Perciformes</taxon>
        <taxon>Notothenioidei</taxon>
        <taxon>Channichthyidae</taxon>
        <taxon>Champsocephalus</taxon>
    </lineage>
</organism>
<protein>
    <submittedName>
        <fullName evidence="1">Uncharacterized protein</fullName>
    </submittedName>
</protein>
<evidence type="ECO:0000313" key="2">
    <source>
        <dbReference type="Proteomes" id="UP001335648"/>
    </source>
</evidence>
<reference evidence="1 2" key="1">
    <citation type="journal article" date="2023" name="Mol. Biol. Evol.">
        <title>Genomics of Secondarily Temperate Adaptation in the Only Non-Antarctic Icefish.</title>
        <authorList>
            <person name="Rivera-Colon A.G."/>
            <person name="Rayamajhi N."/>
            <person name="Minhas B.F."/>
            <person name="Madrigal G."/>
            <person name="Bilyk K.T."/>
            <person name="Yoon V."/>
            <person name="Hune M."/>
            <person name="Gregory S."/>
            <person name="Cheng C.H.C."/>
            <person name="Catchen J.M."/>
        </authorList>
    </citation>
    <scope>NUCLEOTIDE SEQUENCE [LARGE SCALE GENOMIC DNA]</scope>
    <source>
        <strain evidence="1">JC2023a</strain>
    </source>
</reference>
<gene>
    <name evidence="1" type="ORF">CesoFtcFv8_010100</name>
</gene>
<dbReference type="EMBL" id="JAULUE010002053">
    <property type="protein sequence ID" value="KAK5896993.1"/>
    <property type="molecule type" value="Genomic_DNA"/>
</dbReference>
<comment type="caution">
    <text evidence="1">The sequence shown here is derived from an EMBL/GenBank/DDBJ whole genome shotgun (WGS) entry which is preliminary data.</text>
</comment>
<dbReference type="Proteomes" id="UP001335648">
    <property type="component" value="Unassembled WGS sequence"/>
</dbReference>
<accession>A0AAN8GZS7</accession>